<dbReference type="Proteomes" id="UP000792457">
    <property type="component" value="Unassembled WGS sequence"/>
</dbReference>
<dbReference type="EMBL" id="KZ308613">
    <property type="protein sequence ID" value="KAG8232371.1"/>
    <property type="molecule type" value="Genomic_DNA"/>
</dbReference>
<gene>
    <name evidence="2" type="ORF">J437_LFUL008839</name>
</gene>
<feature type="coiled-coil region" evidence="1">
    <location>
        <begin position="5"/>
        <end position="73"/>
    </location>
</feature>
<name>A0A8K0P3K3_LADFU</name>
<evidence type="ECO:0000256" key="1">
    <source>
        <dbReference type="SAM" id="Coils"/>
    </source>
</evidence>
<reference evidence="2" key="2">
    <citation type="submission" date="2017-10" db="EMBL/GenBank/DDBJ databases">
        <title>Ladona fulva Genome sequencing and assembly.</title>
        <authorList>
            <person name="Murali S."/>
            <person name="Richards S."/>
            <person name="Bandaranaike D."/>
            <person name="Bellair M."/>
            <person name="Blankenburg K."/>
            <person name="Chao H."/>
            <person name="Dinh H."/>
            <person name="Doddapaneni H."/>
            <person name="Dugan-Rocha S."/>
            <person name="Elkadiri S."/>
            <person name="Gnanaolivu R."/>
            <person name="Hernandez B."/>
            <person name="Skinner E."/>
            <person name="Javaid M."/>
            <person name="Lee S."/>
            <person name="Li M."/>
            <person name="Ming W."/>
            <person name="Munidasa M."/>
            <person name="Muniz J."/>
            <person name="Nguyen L."/>
            <person name="Hughes D."/>
            <person name="Osuji N."/>
            <person name="Pu L.-L."/>
            <person name="Puazo M."/>
            <person name="Qu C."/>
            <person name="Quiroz J."/>
            <person name="Raj R."/>
            <person name="Weissenberger G."/>
            <person name="Xin Y."/>
            <person name="Zou X."/>
            <person name="Han Y."/>
            <person name="Worley K."/>
            <person name="Muzny D."/>
            <person name="Gibbs R."/>
        </authorList>
    </citation>
    <scope>NUCLEOTIDE SEQUENCE</scope>
    <source>
        <strain evidence="2">Sampled in the wild</strain>
    </source>
</reference>
<keyword evidence="3" id="KW-1185">Reference proteome</keyword>
<dbReference type="AlphaFoldDB" id="A0A8K0P3K3"/>
<dbReference type="PANTHER" id="PTHR47510:SF3">
    <property type="entry name" value="ENDO_EXONUCLEASE_PHOSPHATASE DOMAIN-CONTAINING PROTEIN"/>
    <property type="match status" value="1"/>
</dbReference>
<evidence type="ECO:0000313" key="2">
    <source>
        <dbReference type="EMBL" id="KAG8232371.1"/>
    </source>
</evidence>
<reference evidence="2" key="1">
    <citation type="submission" date="2013-04" db="EMBL/GenBank/DDBJ databases">
        <authorList>
            <person name="Qu J."/>
            <person name="Murali S.C."/>
            <person name="Bandaranaike D."/>
            <person name="Bellair M."/>
            <person name="Blankenburg K."/>
            <person name="Chao H."/>
            <person name="Dinh H."/>
            <person name="Doddapaneni H."/>
            <person name="Downs B."/>
            <person name="Dugan-Rocha S."/>
            <person name="Elkadiri S."/>
            <person name="Gnanaolivu R.D."/>
            <person name="Hernandez B."/>
            <person name="Javaid M."/>
            <person name="Jayaseelan J.C."/>
            <person name="Lee S."/>
            <person name="Li M."/>
            <person name="Ming W."/>
            <person name="Munidasa M."/>
            <person name="Muniz J."/>
            <person name="Nguyen L."/>
            <person name="Ongeri F."/>
            <person name="Osuji N."/>
            <person name="Pu L.-L."/>
            <person name="Puazo M."/>
            <person name="Qu C."/>
            <person name="Quiroz J."/>
            <person name="Raj R."/>
            <person name="Weissenberger G."/>
            <person name="Xin Y."/>
            <person name="Zou X."/>
            <person name="Han Y."/>
            <person name="Richards S."/>
            <person name="Worley K."/>
            <person name="Muzny D."/>
            <person name="Gibbs R."/>
        </authorList>
    </citation>
    <scope>NUCLEOTIDE SEQUENCE</scope>
    <source>
        <strain evidence="2">Sampled in the wild</strain>
    </source>
</reference>
<dbReference type="OrthoDB" id="418748at2759"/>
<dbReference type="PANTHER" id="PTHR47510">
    <property type="entry name" value="REVERSE TRANSCRIPTASE DOMAIN-CONTAINING PROTEIN"/>
    <property type="match status" value="1"/>
</dbReference>
<evidence type="ECO:0000313" key="3">
    <source>
        <dbReference type="Proteomes" id="UP000792457"/>
    </source>
</evidence>
<organism evidence="2 3">
    <name type="scientific">Ladona fulva</name>
    <name type="common">Scarce chaser dragonfly</name>
    <name type="synonym">Libellula fulva</name>
    <dbReference type="NCBI Taxonomy" id="123851"/>
    <lineage>
        <taxon>Eukaryota</taxon>
        <taxon>Metazoa</taxon>
        <taxon>Ecdysozoa</taxon>
        <taxon>Arthropoda</taxon>
        <taxon>Hexapoda</taxon>
        <taxon>Insecta</taxon>
        <taxon>Pterygota</taxon>
        <taxon>Palaeoptera</taxon>
        <taxon>Odonata</taxon>
        <taxon>Epiprocta</taxon>
        <taxon>Anisoptera</taxon>
        <taxon>Libelluloidea</taxon>
        <taxon>Libellulidae</taxon>
        <taxon>Ladona</taxon>
    </lineage>
</organism>
<protein>
    <submittedName>
        <fullName evidence="2">Uncharacterized protein</fullName>
    </submittedName>
</protein>
<proteinExistence type="predicted"/>
<keyword evidence="1" id="KW-0175">Coiled coil</keyword>
<sequence>MWWWNEEVQKEIKEKKEAKKRWDLTGFQEDMETYKMRKKNAKRAVARAKAKAIEEAYEEIKKKNGERQILRIARDRASKDIASIKQMKDTSGVVLREDDKIRSRWKEYFYKLLNEENPRGRHEDGEASEGVVQDISKVEVEGVLRKMKNGKAVGVDQIPAEVWKSLGREGVDALWDLMKKIAQQERIPEEWKNSILVPFHELTAEEKGREMEEETRKKLIKAAEKEAAGEYVWQLSLSKIKITA</sequence>
<accession>A0A8K0P3K3</accession>
<comment type="caution">
    <text evidence="2">The sequence shown here is derived from an EMBL/GenBank/DDBJ whole genome shotgun (WGS) entry which is preliminary data.</text>
</comment>